<reference evidence="5" key="1">
    <citation type="journal article" date="2015" name="Proc. Natl. Acad. Sci. U.S.A.">
        <title>Networks of energetic and metabolic interactions define dynamics in microbial communities.</title>
        <authorList>
            <person name="Embree M."/>
            <person name="Liu J.K."/>
            <person name="Al-Bassam M.M."/>
            <person name="Zengler K."/>
        </authorList>
    </citation>
    <scope>NUCLEOTIDE SEQUENCE</scope>
</reference>
<evidence type="ECO:0000256" key="3">
    <source>
        <dbReference type="ARBA" id="ARBA00023125"/>
    </source>
</evidence>
<dbReference type="GO" id="GO:0009307">
    <property type="term" value="P:DNA restriction-modification system"/>
    <property type="evidence" value="ECO:0007669"/>
    <property type="project" value="UniProtKB-KW"/>
</dbReference>
<dbReference type="Pfam" id="PF01420">
    <property type="entry name" value="Methylase_S"/>
    <property type="match status" value="1"/>
</dbReference>
<dbReference type="InterPro" id="IPR051212">
    <property type="entry name" value="Type-I_RE_S_subunit"/>
</dbReference>
<feature type="domain" description="Type I restriction modification DNA specificity" evidence="4">
    <location>
        <begin position="134"/>
        <end position="251"/>
    </location>
</feature>
<dbReference type="InterPro" id="IPR000055">
    <property type="entry name" value="Restrct_endonuc_typeI_TRD"/>
</dbReference>
<protein>
    <submittedName>
        <fullName evidence="5">Type i restriction-modification system, specificity subunit s</fullName>
        <ecNumber evidence="5">3.1.21.3</ecNumber>
    </submittedName>
</protein>
<sequence length="288" mass="32454">MMRFRQAILAAACSGRLTEGWREGHPDELSSSEAIINCFNNVTNKNCLEILQKRTKESDILLNQESYPEIPESWCWIKMNKLAALEKNAITDGPFGSNLKTEHYSVSGPRVIRLQNIGDGFFIDIKTHISESHFKSLIKHQIFPGDILIALLGEPIPRSCIVPDDIGQAIVKADCIRFKPNSEVALAEFINYTINEPEIRSQTKESIHGVARPRLNLTQIKNFLLPLPPLSEQHEIVRRVEALFALANQIEYEVAEATKRTEALTQAVLAKAFRGELVEREVDIAQNL</sequence>
<organism evidence="5">
    <name type="scientific">hydrocarbon metagenome</name>
    <dbReference type="NCBI Taxonomy" id="938273"/>
    <lineage>
        <taxon>unclassified sequences</taxon>
        <taxon>metagenomes</taxon>
        <taxon>ecological metagenomes</taxon>
    </lineage>
</organism>
<dbReference type="GO" id="GO:0003677">
    <property type="term" value="F:DNA binding"/>
    <property type="evidence" value="ECO:0007669"/>
    <property type="project" value="UniProtKB-KW"/>
</dbReference>
<keyword evidence="5" id="KW-0378">Hydrolase</keyword>
<keyword evidence="2" id="KW-0680">Restriction system</keyword>
<dbReference type="Gene3D" id="3.90.220.20">
    <property type="entry name" value="DNA methylase specificity domains"/>
    <property type="match status" value="1"/>
</dbReference>
<dbReference type="EMBL" id="LNQE01001565">
    <property type="protein sequence ID" value="KUG15328.1"/>
    <property type="molecule type" value="Genomic_DNA"/>
</dbReference>
<evidence type="ECO:0000256" key="2">
    <source>
        <dbReference type="ARBA" id="ARBA00022747"/>
    </source>
</evidence>
<keyword evidence="3" id="KW-0238">DNA-binding</keyword>
<gene>
    <name evidence="5" type="ORF">ASZ90_015025</name>
</gene>
<dbReference type="PANTHER" id="PTHR43140:SF1">
    <property type="entry name" value="TYPE I RESTRICTION ENZYME ECOKI SPECIFICITY SUBUNIT"/>
    <property type="match status" value="1"/>
</dbReference>
<dbReference type="SUPFAM" id="SSF116734">
    <property type="entry name" value="DNA methylase specificity domain"/>
    <property type="match status" value="1"/>
</dbReference>
<accession>A0A0W8F368</accession>
<comment type="caution">
    <text evidence="5">The sequence shown here is derived from an EMBL/GenBank/DDBJ whole genome shotgun (WGS) entry which is preliminary data.</text>
</comment>
<name>A0A0W8F368_9ZZZZ</name>
<dbReference type="PANTHER" id="PTHR43140">
    <property type="entry name" value="TYPE-1 RESTRICTION ENZYME ECOKI SPECIFICITY PROTEIN"/>
    <property type="match status" value="1"/>
</dbReference>
<comment type="similarity">
    <text evidence="1">Belongs to the type-I restriction system S methylase family.</text>
</comment>
<evidence type="ECO:0000313" key="5">
    <source>
        <dbReference type="EMBL" id="KUG15328.1"/>
    </source>
</evidence>
<evidence type="ECO:0000256" key="1">
    <source>
        <dbReference type="ARBA" id="ARBA00010923"/>
    </source>
</evidence>
<dbReference type="EC" id="3.1.21.3" evidence="5"/>
<evidence type="ECO:0000259" key="4">
    <source>
        <dbReference type="Pfam" id="PF01420"/>
    </source>
</evidence>
<dbReference type="GO" id="GO:0009035">
    <property type="term" value="F:type I site-specific deoxyribonuclease activity"/>
    <property type="evidence" value="ECO:0007669"/>
    <property type="project" value="UniProtKB-EC"/>
</dbReference>
<dbReference type="InterPro" id="IPR044946">
    <property type="entry name" value="Restrct_endonuc_typeI_TRD_sf"/>
</dbReference>
<dbReference type="AlphaFoldDB" id="A0A0W8F368"/>
<proteinExistence type="inferred from homology"/>